<dbReference type="Gene3D" id="3.40.710.10">
    <property type="entry name" value="DD-peptidase/beta-lactamase superfamily"/>
    <property type="match status" value="1"/>
</dbReference>
<dbReference type="AlphaFoldDB" id="B9DVL7"/>
<dbReference type="HOGENOM" id="CLU_020027_1_0_9"/>
<dbReference type="InterPro" id="IPR050789">
    <property type="entry name" value="Diverse_Enzym_Activities"/>
</dbReference>
<dbReference type="GO" id="GO:0016787">
    <property type="term" value="F:hydrolase activity"/>
    <property type="evidence" value="ECO:0007669"/>
    <property type="project" value="UniProtKB-KW"/>
</dbReference>
<keyword evidence="1" id="KW-0378">Hydrolase</keyword>
<dbReference type="Pfam" id="PF00144">
    <property type="entry name" value="Beta-lactamase"/>
    <property type="match status" value="1"/>
</dbReference>
<organism evidence="3 4">
    <name type="scientific">Streptococcus uberis (strain ATCC BAA-854 / 0140J)</name>
    <dbReference type="NCBI Taxonomy" id="218495"/>
    <lineage>
        <taxon>Bacteria</taxon>
        <taxon>Bacillati</taxon>
        <taxon>Bacillota</taxon>
        <taxon>Bacilli</taxon>
        <taxon>Lactobacillales</taxon>
        <taxon>Streptococcaceae</taxon>
        <taxon>Streptococcus</taxon>
    </lineage>
</organism>
<dbReference type="PANTHER" id="PTHR43283">
    <property type="entry name" value="BETA-LACTAMASE-RELATED"/>
    <property type="match status" value="1"/>
</dbReference>
<reference evidence="4" key="1">
    <citation type="journal article" date="2009" name="BMC Genomics">
        <title>Evidence for niche adaptation in the genome of the bovine pathogen Streptococcus uberis.</title>
        <authorList>
            <person name="Ward P.N."/>
            <person name="Holden M.T.G."/>
            <person name="Leigh J.A."/>
            <person name="Lennard N."/>
            <person name="Bignell A."/>
            <person name="Barron A."/>
            <person name="Clark L."/>
            <person name="Quail M.A."/>
            <person name="Woodward J."/>
            <person name="Barrell B.G."/>
            <person name="Egan S.A."/>
            <person name="Field T.R."/>
            <person name="Maskell D."/>
            <person name="Kehoe M."/>
            <person name="Dowson C.G."/>
            <person name="Chanter N."/>
            <person name="Whatmore A.M."/>
            <person name="Bentley S.D."/>
            <person name="Parkhill J."/>
        </authorList>
    </citation>
    <scope>NUCLEOTIDE SEQUENCE [LARGE SCALE GENOMIC DNA]</scope>
    <source>
        <strain evidence="4">ATCC BAA-854 / 0140J</strain>
    </source>
</reference>
<dbReference type="PANTHER" id="PTHR43283:SF11">
    <property type="entry name" value="BETA-LACTAMASE-RELATED DOMAIN-CONTAINING PROTEIN"/>
    <property type="match status" value="1"/>
</dbReference>
<keyword evidence="4" id="KW-1185">Reference proteome</keyword>
<gene>
    <name evidence="3" type="ordered locus">SUB1570</name>
</gene>
<evidence type="ECO:0000313" key="3">
    <source>
        <dbReference type="EMBL" id="CAR43367.1"/>
    </source>
</evidence>
<evidence type="ECO:0000256" key="1">
    <source>
        <dbReference type="ARBA" id="ARBA00022801"/>
    </source>
</evidence>
<feature type="domain" description="Beta-lactamase-related" evidence="2">
    <location>
        <begin position="10"/>
        <end position="298"/>
    </location>
</feature>
<dbReference type="MEROPS" id="S12.950"/>
<proteinExistence type="predicted"/>
<dbReference type="STRING" id="218495.SUB1570"/>
<dbReference type="InterPro" id="IPR001466">
    <property type="entry name" value="Beta-lactam-related"/>
</dbReference>
<name>B9DVL7_STRU0</name>
<evidence type="ECO:0000259" key="2">
    <source>
        <dbReference type="Pfam" id="PF00144"/>
    </source>
</evidence>
<sequence>MVYEMITVISQLIEEQITSGVYHGASLALYQDGQWQDYYFGTIDGKEPIQKGLVYDLASVSKVVGVGTLCIDLYKSGALDLDRSVQSYYPAFGNSETTVRQLLTHTSGLNPYIPNRNQLDASQLKAAMLELSLEDNRNFRYSDVNFIILGFMLEEMFGKTLNQIFSEKIFQPLGMSQTSFGPRKEAVPTLKNHRDGIVHDPKAQVLKEDTGSAGLFSTLEDLQLFMDFYLNWEMSKELFRDYSHNNASRSLAWRLKDGWLDHTGYTGPFIMFNENKEAVIFMTNRTFEKDERDQWIKDRDRLMDCIQVEMAKNL</sequence>
<protein>
    <submittedName>
        <fullName evidence="3">Beta-lactamase</fullName>
    </submittedName>
</protein>
<evidence type="ECO:0000313" key="4">
    <source>
        <dbReference type="Proteomes" id="UP000000449"/>
    </source>
</evidence>
<dbReference type="InterPro" id="IPR012338">
    <property type="entry name" value="Beta-lactam/transpept-like"/>
</dbReference>
<dbReference type="KEGG" id="sub:SUB1570"/>
<dbReference type="EMBL" id="AM946015">
    <property type="protein sequence ID" value="CAR43367.1"/>
    <property type="molecule type" value="Genomic_DNA"/>
</dbReference>
<dbReference type="eggNOG" id="COG1680">
    <property type="taxonomic scope" value="Bacteria"/>
</dbReference>
<dbReference type="SUPFAM" id="SSF56601">
    <property type="entry name" value="beta-lactamase/transpeptidase-like"/>
    <property type="match status" value="1"/>
</dbReference>
<dbReference type="Proteomes" id="UP000000449">
    <property type="component" value="Chromosome"/>
</dbReference>
<accession>B9DVL7</accession>